<protein>
    <recommendedName>
        <fullName evidence="9">Anamorsin homolog</fullName>
    </recommendedName>
    <alternativeName>
        <fullName evidence="9">Fe-S cluster assembly protein DRE2 homolog</fullName>
    </alternativeName>
</protein>
<comment type="subcellular location">
    <subcellularLocation>
        <location evidence="9">Cytoplasm</location>
    </subcellularLocation>
    <subcellularLocation>
        <location evidence="9">Mitochondrion intermembrane space</location>
    </subcellularLocation>
</comment>
<feature type="binding site" evidence="9">
    <location>
        <position position="228"/>
    </location>
    <ligand>
        <name>[2Fe-2S] cluster</name>
        <dbReference type="ChEBI" id="CHEBI:190135"/>
    </ligand>
</feature>
<comment type="function">
    <text evidence="9">Component of the cytosolic iron-sulfur (Fe-S) protein assembly (CIA) machinery. Required for the maturation of extramitochondrial Fe-S proteins. Part of an electron transfer chain functioning in an early step of cytosolic Fe-S biogenesis, facilitating the de novo assembly of a [4Fe-4S] cluster on the cytosolic Fe-S scaffold complex. Electrons are transferred from NADPH via a FAD- and FMN-containing diflavin oxidoreductase. Together with the diflavin oxidoreductase, also required for the assembly of the diferric tyrosyl radical cofactor of ribonucleotide reductase (RNR), probably by providing electrons for reduction during radical cofactor maturation in the catalytic small subunit.</text>
</comment>
<dbReference type="EMBL" id="JYDQ01000093">
    <property type="protein sequence ID" value="KRY15531.1"/>
    <property type="molecule type" value="Genomic_DNA"/>
</dbReference>
<organism evidence="11 12">
    <name type="scientific">Trichinella patagoniensis</name>
    <dbReference type="NCBI Taxonomy" id="990121"/>
    <lineage>
        <taxon>Eukaryota</taxon>
        <taxon>Metazoa</taxon>
        <taxon>Ecdysozoa</taxon>
        <taxon>Nematoda</taxon>
        <taxon>Enoplea</taxon>
        <taxon>Dorylaimia</taxon>
        <taxon>Trichinellida</taxon>
        <taxon>Trichinellidae</taxon>
        <taxon>Trichinella</taxon>
    </lineage>
</organism>
<sequence length="332" mass="37049">MLHLCVLTIQSKNTTTHHNITSYNVMNKSKLHPLLIVSQYDVDDEPQSIFSWRKFWTSKALAERDCLEENACFVKITLRSITKLDFLDNNDQYLNAILLTTSEPNVSLLRKLISSVVPGGSISVYMKEGKIDSDDILAEITEAFKGNKVEKEHLSPDCIIFTSTVPISSSNECDAKPSGSVWLLEDEDLNNELINEDEIIIAENVILPVKNPCELSDSSNLTNKKRPCKNCTCGLAEASGDSDKNAKSSCGNCYLGDAYRCSTCPYLGLPPFKPGDKIVIDRNLNEKISDLRKEENENHTAETNVTTDGYCNTNNNAELEFYKIYKLAANNV</sequence>
<feature type="short sequence motif" description="Cx2C motif 1" evidence="9">
    <location>
        <begin position="250"/>
        <end position="253"/>
    </location>
</feature>
<dbReference type="GO" id="GO:0051537">
    <property type="term" value="F:2 iron, 2 sulfur cluster binding"/>
    <property type="evidence" value="ECO:0007669"/>
    <property type="project" value="UniProtKB-UniRule"/>
</dbReference>
<feature type="binding site" evidence="9">
    <location>
        <position position="213"/>
    </location>
    <ligand>
        <name>[2Fe-2S] cluster</name>
        <dbReference type="ChEBI" id="CHEBI:190135"/>
    </ligand>
</feature>
<comment type="cofactor">
    <cofactor evidence="1 9">
        <name>[4Fe-4S] cluster</name>
        <dbReference type="ChEBI" id="CHEBI:49883"/>
    </cofactor>
</comment>
<keyword evidence="8 9" id="KW-0496">Mitochondrion</keyword>
<evidence type="ECO:0000259" key="10">
    <source>
        <dbReference type="Pfam" id="PF05093"/>
    </source>
</evidence>
<dbReference type="AlphaFoldDB" id="A0A0V0ZSF7"/>
<dbReference type="GO" id="GO:0016226">
    <property type="term" value="P:iron-sulfur cluster assembly"/>
    <property type="evidence" value="ECO:0007669"/>
    <property type="project" value="UniProtKB-UniRule"/>
</dbReference>
<feature type="binding site" evidence="9">
    <location>
        <position position="250"/>
    </location>
    <ligand>
        <name>[4Fe-4S] cluster</name>
        <dbReference type="ChEBI" id="CHEBI:49883"/>
    </ligand>
</feature>
<accession>A0A0V0ZSF7</accession>
<comment type="similarity">
    <text evidence="2 9">Belongs to the anamorsin family.</text>
</comment>
<dbReference type="GO" id="GO:0005758">
    <property type="term" value="C:mitochondrial intermembrane space"/>
    <property type="evidence" value="ECO:0007669"/>
    <property type="project" value="UniProtKB-SubCell"/>
</dbReference>
<comment type="domain">
    <text evidence="9">The N-terminal domain has structural similarity with S-adenosyl-L-methionine-dependent methyltransferases, but does not bind S-adenosyl-L-methionine. It is required for correct assembly of the 2 Fe-S clusters.</text>
</comment>
<keyword evidence="4 9" id="KW-0963">Cytoplasm</keyword>
<evidence type="ECO:0000256" key="9">
    <source>
        <dbReference type="HAMAP-Rule" id="MF_03115"/>
    </source>
</evidence>
<feature type="domain" description="Anamorsin C-terminal" evidence="10">
    <location>
        <begin position="244"/>
        <end position="280"/>
    </location>
</feature>
<proteinExistence type="inferred from homology"/>
<dbReference type="Proteomes" id="UP000054783">
    <property type="component" value="Unassembled WGS sequence"/>
</dbReference>
<dbReference type="InterPro" id="IPR046408">
    <property type="entry name" value="CIAPIN1"/>
</dbReference>
<comment type="caution">
    <text evidence="9">Lacks conserved residue(s) required for the propagation of feature annotation.</text>
</comment>
<dbReference type="OrthoDB" id="311633at2759"/>
<comment type="caution">
    <text evidence="11">The sequence shown here is derived from an EMBL/GenBank/DDBJ whole genome shotgun (WGS) entry which is preliminary data.</text>
</comment>
<evidence type="ECO:0000313" key="12">
    <source>
        <dbReference type="Proteomes" id="UP000054783"/>
    </source>
</evidence>
<evidence type="ECO:0000256" key="2">
    <source>
        <dbReference type="ARBA" id="ARBA00008169"/>
    </source>
</evidence>
<feature type="binding site" evidence="9">
    <location>
        <position position="233"/>
    </location>
    <ligand>
        <name>[2Fe-2S] cluster</name>
        <dbReference type="ChEBI" id="CHEBI:190135"/>
    </ligand>
</feature>
<evidence type="ECO:0000256" key="3">
    <source>
        <dbReference type="ARBA" id="ARBA00022485"/>
    </source>
</evidence>
<feature type="binding site" evidence="9">
    <location>
        <position position="261"/>
    </location>
    <ligand>
        <name>[4Fe-4S] cluster</name>
        <dbReference type="ChEBI" id="CHEBI:49883"/>
    </ligand>
</feature>
<dbReference type="GO" id="GO:0051539">
    <property type="term" value="F:4 iron, 4 sulfur cluster binding"/>
    <property type="evidence" value="ECO:0007669"/>
    <property type="project" value="UniProtKB-KW"/>
</dbReference>
<dbReference type="PANTHER" id="PTHR13273:SF14">
    <property type="entry name" value="ANAMORSIN"/>
    <property type="match status" value="1"/>
</dbReference>
<dbReference type="Pfam" id="PF05093">
    <property type="entry name" value="CIAPIN1"/>
    <property type="match status" value="1"/>
</dbReference>
<name>A0A0V0ZSF7_9BILA</name>
<dbReference type="STRING" id="990121.A0A0V0ZSF7"/>
<comment type="subunit">
    <text evidence="9">Monomer.</text>
</comment>
<feature type="binding site" evidence="9">
    <location>
        <position position="253"/>
    </location>
    <ligand>
        <name>[4Fe-4S] cluster</name>
        <dbReference type="ChEBI" id="CHEBI:49883"/>
    </ligand>
</feature>
<keyword evidence="9" id="KW-0001">2Fe-2S</keyword>
<evidence type="ECO:0000313" key="11">
    <source>
        <dbReference type="EMBL" id="KRY15531.1"/>
    </source>
</evidence>
<dbReference type="GO" id="GO:0046872">
    <property type="term" value="F:metal ion binding"/>
    <property type="evidence" value="ECO:0007669"/>
    <property type="project" value="UniProtKB-KW"/>
</dbReference>
<evidence type="ECO:0000256" key="8">
    <source>
        <dbReference type="ARBA" id="ARBA00023128"/>
    </source>
</evidence>
<evidence type="ECO:0000256" key="5">
    <source>
        <dbReference type="ARBA" id="ARBA00022723"/>
    </source>
</evidence>
<keyword evidence="7 9" id="KW-0411">Iron-sulfur</keyword>
<comment type="domain">
    <text evidence="9">The C-terminal domain binds 2 Fe-S clusters but is otherwise mostly in an intrinsically disordered conformation.</text>
</comment>
<feature type="binding site" evidence="9">
    <location>
        <position position="264"/>
    </location>
    <ligand>
        <name>[4Fe-4S] cluster</name>
        <dbReference type="ChEBI" id="CHEBI:49883"/>
    </ligand>
</feature>
<gene>
    <name evidence="11" type="ORF">T12_10925</name>
</gene>
<dbReference type="PANTHER" id="PTHR13273">
    <property type="entry name" value="ANAMORSIN"/>
    <property type="match status" value="1"/>
</dbReference>
<feature type="short sequence motif" description="Cx2C motif 2" evidence="9">
    <location>
        <begin position="261"/>
        <end position="264"/>
    </location>
</feature>
<dbReference type="HAMAP" id="MF_03115">
    <property type="entry name" value="Anamorsin"/>
    <property type="match status" value="1"/>
</dbReference>
<evidence type="ECO:0000256" key="7">
    <source>
        <dbReference type="ARBA" id="ARBA00023014"/>
    </source>
</evidence>
<comment type="cofactor">
    <cofactor evidence="9">
        <name>[2Fe-2S] cluster</name>
        <dbReference type="ChEBI" id="CHEBI:190135"/>
    </cofactor>
</comment>
<evidence type="ECO:0000256" key="4">
    <source>
        <dbReference type="ARBA" id="ARBA00022490"/>
    </source>
</evidence>
<comment type="domain">
    <text evidence="9">The twin Cx2C motifs are involved in the recognition by the mitochondrial MIA40-ERV1 disulfide relay system. The formation of 2 disulfide bonds in the Cx2C motifs through dithiol/disulfide exchange reactions effectively traps the protein in the mitochondrial intermembrane space.</text>
</comment>
<dbReference type="InterPro" id="IPR007785">
    <property type="entry name" value="Anamorsin"/>
</dbReference>
<evidence type="ECO:0000256" key="6">
    <source>
        <dbReference type="ARBA" id="ARBA00023004"/>
    </source>
</evidence>
<keyword evidence="3 9" id="KW-0004">4Fe-4S</keyword>
<keyword evidence="12" id="KW-1185">Reference proteome</keyword>
<reference evidence="11 12" key="1">
    <citation type="submission" date="2015-01" db="EMBL/GenBank/DDBJ databases">
        <title>Evolution of Trichinella species and genotypes.</title>
        <authorList>
            <person name="Korhonen P.K."/>
            <person name="Edoardo P."/>
            <person name="Giuseppe L.R."/>
            <person name="Gasser R.B."/>
        </authorList>
    </citation>
    <scope>NUCLEOTIDE SEQUENCE [LARGE SCALE GENOMIC DNA]</scope>
    <source>
        <strain evidence="11">ISS2496</strain>
    </source>
</reference>
<feature type="region of interest" description="Fe-S binding site B" evidence="9">
    <location>
        <begin position="250"/>
        <end position="264"/>
    </location>
</feature>
<feature type="binding site" evidence="9">
    <location>
        <position position="231"/>
    </location>
    <ligand>
        <name>[2Fe-2S] cluster</name>
        <dbReference type="ChEBI" id="CHEBI:190135"/>
    </ligand>
</feature>
<dbReference type="GO" id="GO:0009055">
    <property type="term" value="F:electron transfer activity"/>
    <property type="evidence" value="ECO:0007669"/>
    <property type="project" value="UniProtKB-UniRule"/>
</dbReference>
<keyword evidence="5 9" id="KW-0479">Metal-binding</keyword>
<keyword evidence="6 9" id="KW-0408">Iron</keyword>
<evidence type="ECO:0000256" key="1">
    <source>
        <dbReference type="ARBA" id="ARBA00001966"/>
    </source>
</evidence>